<protein>
    <recommendedName>
        <fullName evidence="10">NCS1 nucleoside transporter family</fullName>
    </recommendedName>
</protein>
<accession>A0A067MKJ0</accession>
<dbReference type="Proteomes" id="UP000027195">
    <property type="component" value="Unassembled WGS sequence"/>
</dbReference>
<dbReference type="FunFam" id="1.10.4160.10:FF:000001">
    <property type="entry name" value="Uracil permease, putative"/>
    <property type="match status" value="1"/>
</dbReference>
<dbReference type="AlphaFoldDB" id="A0A067MKJ0"/>
<feature type="transmembrane region" description="Helical" evidence="7">
    <location>
        <begin position="477"/>
        <end position="496"/>
    </location>
</feature>
<keyword evidence="3 7" id="KW-0812">Transmembrane</keyword>
<evidence type="ECO:0000256" key="7">
    <source>
        <dbReference type="SAM" id="Phobius"/>
    </source>
</evidence>
<keyword evidence="5 7" id="KW-0472">Membrane</keyword>
<feature type="transmembrane region" description="Helical" evidence="7">
    <location>
        <begin position="245"/>
        <end position="263"/>
    </location>
</feature>
<organism evidence="8 9">
    <name type="scientific">Botryobasidium botryosum (strain FD-172 SS1)</name>
    <dbReference type="NCBI Taxonomy" id="930990"/>
    <lineage>
        <taxon>Eukaryota</taxon>
        <taxon>Fungi</taxon>
        <taxon>Dikarya</taxon>
        <taxon>Basidiomycota</taxon>
        <taxon>Agaricomycotina</taxon>
        <taxon>Agaricomycetes</taxon>
        <taxon>Cantharellales</taxon>
        <taxon>Botryobasidiaceae</taxon>
        <taxon>Botryobasidium</taxon>
    </lineage>
</organism>
<dbReference type="GO" id="GO:0015205">
    <property type="term" value="F:nucleobase transmembrane transporter activity"/>
    <property type="evidence" value="ECO:0007669"/>
    <property type="project" value="TreeGrafter"/>
</dbReference>
<feature type="region of interest" description="Disordered" evidence="6">
    <location>
        <begin position="24"/>
        <end position="43"/>
    </location>
</feature>
<feature type="transmembrane region" description="Helical" evidence="7">
    <location>
        <begin position="284"/>
        <end position="309"/>
    </location>
</feature>
<dbReference type="EMBL" id="KL198051">
    <property type="protein sequence ID" value="KDQ12362.1"/>
    <property type="molecule type" value="Genomic_DNA"/>
</dbReference>
<feature type="transmembrane region" description="Helical" evidence="7">
    <location>
        <begin position="446"/>
        <end position="465"/>
    </location>
</feature>
<evidence type="ECO:0000256" key="1">
    <source>
        <dbReference type="ARBA" id="ARBA00004141"/>
    </source>
</evidence>
<feature type="transmembrane region" description="Helical" evidence="7">
    <location>
        <begin position="175"/>
        <end position="196"/>
    </location>
</feature>
<reference evidence="9" key="1">
    <citation type="journal article" date="2014" name="Proc. Natl. Acad. Sci. U.S.A.">
        <title>Extensive sampling of basidiomycete genomes demonstrates inadequacy of the white-rot/brown-rot paradigm for wood decay fungi.</title>
        <authorList>
            <person name="Riley R."/>
            <person name="Salamov A.A."/>
            <person name="Brown D.W."/>
            <person name="Nagy L.G."/>
            <person name="Floudas D."/>
            <person name="Held B.W."/>
            <person name="Levasseur A."/>
            <person name="Lombard V."/>
            <person name="Morin E."/>
            <person name="Otillar R."/>
            <person name="Lindquist E.A."/>
            <person name="Sun H."/>
            <person name="LaButti K.M."/>
            <person name="Schmutz J."/>
            <person name="Jabbour D."/>
            <person name="Luo H."/>
            <person name="Baker S.E."/>
            <person name="Pisabarro A.G."/>
            <person name="Walton J.D."/>
            <person name="Blanchette R.A."/>
            <person name="Henrissat B."/>
            <person name="Martin F."/>
            <person name="Cullen D."/>
            <person name="Hibbett D.S."/>
            <person name="Grigoriev I.V."/>
        </authorList>
    </citation>
    <scope>NUCLEOTIDE SEQUENCE [LARGE SCALE GENOMIC DNA]</scope>
    <source>
        <strain evidence="9">FD-172 SS1</strain>
    </source>
</reference>
<dbReference type="HOGENOM" id="CLU_021555_4_1_1"/>
<evidence type="ECO:0000256" key="4">
    <source>
        <dbReference type="ARBA" id="ARBA00022989"/>
    </source>
</evidence>
<feature type="transmembrane region" description="Helical" evidence="7">
    <location>
        <begin position="120"/>
        <end position="142"/>
    </location>
</feature>
<feature type="transmembrane region" description="Helical" evidence="7">
    <location>
        <begin position="83"/>
        <end position="100"/>
    </location>
</feature>
<feature type="transmembrane region" description="Helical" evidence="7">
    <location>
        <begin position="372"/>
        <end position="395"/>
    </location>
</feature>
<feature type="transmembrane region" description="Helical" evidence="7">
    <location>
        <begin position="329"/>
        <end position="351"/>
    </location>
</feature>
<evidence type="ECO:0000256" key="2">
    <source>
        <dbReference type="ARBA" id="ARBA00008974"/>
    </source>
</evidence>
<dbReference type="PANTHER" id="PTHR30618:SF0">
    <property type="entry name" value="PURINE-URACIL PERMEASE NCS1"/>
    <property type="match status" value="1"/>
</dbReference>
<comment type="similarity">
    <text evidence="2">Belongs to the purine-cytosine permease (2.A.39) family.</text>
</comment>
<name>A0A067MKJ0_BOTB1</name>
<gene>
    <name evidence="8" type="ORF">BOTBODRAFT_56931</name>
</gene>
<dbReference type="OrthoDB" id="2018619at2759"/>
<dbReference type="Gene3D" id="1.10.4160.10">
    <property type="entry name" value="Hydantoin permease"/>
    <property type="match status" value="1"/>
</dbReference>
<feature type="transmembrane region" description="Helical" evidence="7">
    <location>
        <begin position="401"/>
        <end position="419"/>
    </location>
</feature>
<evidence type="ECO:0000313" key="9">
    <source>
        <dbReference type="Proteomes" id="UP000027195"/>
    </source>
</evidence>
<evidence type="ECO:0000256" key="6">
    <source>
        <dbReference type="SAM" id="MobiDB-lite"/>
    </source>
</evidence>
<evidence type="ECO:0008006" key="10">
    <source>
        <dbReference type="Google" id="ProtNLM"/>
    </source>
</evidence>
<feature type="transmembrane region" description="Helical" evidence="7">
    <location>
        <begin position="203"/>
        <end position="225"/>
    </location>
</feature>
<dbReference type="Pfam" id="PF02133">
    <property type="entry name" value="Transp_cyt_pur"/>
    <property type="match status" value="1"/>
</dbReference>
<dbReference type="CDD" id="cd11482">
    <property type="entry name" value="SLC-NCS1sbd_NRT1-like"/>
    <property type="match status" value="1"/>
</dbReference>
<evidence type="ECO:0000256" key="3">
    <source>
        <dbReference type="ARBA" id="ARBA00022692"/>
    </source>
</evidence>
<sequence>MALSLRMRIAKLAERKTWELDPDPSTFAPNNKWSNKDMDPTPPDQRTWTTWSYLTLWVTDAFGVSTWEIASASMTLGLSWRQVLPAVALGYTLIGLAITANGTIGSRLRVPFPVLNRASFGFYFSYFAIVSRLILALFWFSIQSFTASEAIYQMIKAIWPSFARFPNHIPESANITSSGMLCYFIFWIIQFPFMFIPPQRIRWLFYVKSIVVPIAFISMMIWALVKTQGGGPIFAQRSSLSGSRLAFTWLAAVNNALGNYATMAVNIPDLTRYARSPRDQYVQLIIIPVAFTFVAFIGMTVTSAGKTLYGGAYLWDPLRLIDKWDNRGAAFFASFSFLLATLASNISNNSISAGNDLAALMPRYLNIRRGQILCAIIGGWALCPWEILANATGFLKFINGYTVFLSPICAIMVTDYWIVQRGRVEVSELYQPYGYYRYTKGINWRALLAVLVSVPPNMPGFIHSINPAVNIGAGANMYSLAYIIGFVLAGATYALASYSFPPRYTSAVAPILSSPGEDFDAKYGVSPA</sequence>
<dbReference type="PANTHER" id="PTHR30618">
    <property type="entry name" value="NCS1 FAMILY PURINE/PYRIMIDINE TRANSPORTER"/>
    <property type="match status" value="1"/>
</dbReference>
<dbReference type="InParanoid" id="A0A067MKJ0"/>
<evidence type="ECO:0000256" key="5">
    <source>
        <dbReference type="ARBA" id="ARBA00023136"/>
    </source>
</evidence>
<dbReference type="InterPro" id="IPR001248">
    <property type="entry name" value="Pur-cyt_permease"/>
</dbReference>
<evidence type="ECO:0000313" key="8">
    <source>
        <dbReference type="EMBL" id="KDQ12362.1"/>
    </source>
</evidence>
<dbReference type="NCBIfam" id="TIGR00800">
    <property type="entry name" value="ncs1"/>
    <property type="match status" value="1"/>
</dbReference>
<dbReference type="STRING" id="930990.A0A067MKJ0"/>
<dbReference type="FunCoup" id="A0A067MKJ0">
    <property type="interactions" value="46"/>
</dbReference>
<keyword evidence="4 7" id="KW-1133">Transmembrane helix</keyword>
<keyword evidence="9" id="KW-1185">Reference proteome</keyword>
<proteinExistence type="inferred from homology"/>
<dbReference type="GO" id="GO:0005886">
    <property type="term" value="C:plasma membrane"/>
    <property type="evidence" value="ECO:0007669"/>
    <property type="project" value="TreeGrafter"/>
</dbReference>
<dbReference type="InterPro" id="IPR012681">
    <property type="entry name" value="NCS1"/>
</dbReference>
<comment type="subcellular location">
    <subcellularLocation>
        <location evidence="1">Membrane</location>
        <topology evidence="1">Multi-pass membrane protein</topology>
    </subcellularLocation>
</comment>
<dbReference type="InterPro" id="IPR045225">
    <property type="entry name" value="Uracil/uridine/allantoin_perm"/>
</dbReference>